<dbReference type="GO" id="GO:0002486">
    <property type="term" value="P:antigen processing and presentation of endogenous peptide antigen via MHC class I via ER pathway, TAP-independent"/>
    <property type="evidence" value="ECO:0007669"/>
    <property type="project" value="TreeGrafter"/>
</dbReference>
<evidence type="ECO:0000256" key="5">
    <source>
        <dbReference type="ARBA" id="ARBA00023180"/>
    </source>
</evidence>
<gene>
    <name evidence="7" type="primary">LOC101346789</name>
</gene>
<keyword evidence="2" id="KW-0732">Signal</keyword>
<dbReference type="RefSeq" id="XP_023584098.1">
    <property type="nucleotide sequence ID" value="XM_023728330.1"/>
</dbReference>
<dbReference type="InterPro" id="IPR037055">
    <property type="entry name" value="MHC_I-like_Ag-recog_sf"/>
</dbReference>
<organism evidence="6 7">
    <name type="scientific">Trichechus manatus latirostris</name>
    <name type="common">Florida manatee</name>
    <dbReference type="NCBI Taxonomy" id="127582"/>
    <lineage>
        <taxon>Eukaryota</taxon>
        <taxon>Metazoa</taxon>
        <taxon>Chordata</taxon>
        <taxon>Craniata</taxon>
        <taxon>Vertebrata</taxon>
        <taxon>Euteleostomi</taxon>
        <taxon>Mammalia</taxon>
        <taxon>Eutheria</taxon>
        <taxon>Afrotheria</taxon>
        <taxon>Sirenia</taxon>
        <taxon>Trichechidae</taxon>
        <taxon>Trichechus</taxon>
    </lineage>
</organism>
<dbReference type="Gene3D" id="3.30.500.10">
    <property type="entry name" value="MHC class I-like antigen recognition-like"/>
    <property type="match status" value="2"/>
</dbReference>
<keyword evidence="6" id="KW-1185">Reference proteome</keyword>
<evidence type="ECO:0000256" key="4">
    <source>
        <dbReference type="ARBA" id="ARBA00023157"/>
    </source>
</evidence>
<name>A0A2Y9QXI7_TRIMA</name>
<dbReference type="GO" id="GO:0006955">
    <property type="term" value="P:immune response"/>
    <property type="evidence" value="ECO:0007669"/>
    <property type="project" value="TreeGrafter"/>
</dbReference>
<dbReference type="SUPFAM" id="SSF54452">
    <property type="entry name" value="MHC antigen-recognition domain"/>
    <property type="match status" value="1"/>
</dbReference>
<dbReference type="GO" id="GO:0005615">
    <property type="term" value="C:extracellular space"/>
    <property type="evidence" value="ECO:0007669"/>
    <property type="project" value="TreeGrafter"/>
</dbReference>
<dbReference type="InterPro" id="IPR050208">
    <property type="entry name" value="MHC_class-I_related"/>
</dbReference>
<dbReference type="InterPro" id="IPR011162">
    <property type="entry name" value="MHC_I/II-like_Ag-recog"/>
</dbReference>
<protein>
    <submittedName>
        <fullName evidence="7">Uncharacterized protein LOC101346789</fullName>
    </submittedName>
</protein>
<dbReference type="KEGG" id="tmu:101346789"/>
<evidence type="ECO:0000313" key="6">
    <source>
        <dbReference type="Proteomes" id="UP000248480"/>
    </source>
</evidence>
<dbReference type="AlphaFoldDB" id="A0A2Y9QXI7"/>
<sequence length="359" mass="39556">MKSVQGCIRVHPVSFITIVTGKTVLRKNADVDEAGSARKGYSFLCQPSPIESALGVTETGYRVSNRASSPHHSPHLTFSLTDTHSLCYNFTTTLKSPPGQRWCEVQGQVDEKIFLHYDCGSNKVITLSPLGAKMCCARKAGRSTRASWQFGFDGQIFLILDSENMTWTEVHPGVRSMKDEWKKDRDVSEFFRKTSQGDCNGWLKEFWGHWEKMLAPTAPPPMAPGTAQSKAAAITPSPWILPVTLTCSILLGIQGRVLSSGSWNVSLTSSPVYLQEHSIRGVGGFFLSCPTAFRCSGPSLHPSLESLFSTHSEVFSALSASVLRIRPPGGPRLQVYPPVRRRCEKWRRAAGRRKEAAAA</sequence>
<dbReference type="InParanoid" id="A0A2Y9QXI7"/>
<keyword evidence="5" id="KW-0325">Glycoprotein</keyword>
<dbReference type="GO" id="GO:0001916">
    <property type="term" value="P:positive regulation of T cell mediated cytotoxicity"/>
    <property type="evidence" value="ECO:0007669"/>
    <property type="project" value="TreeGrafter"/>
</dbReference>
<evidence type="ECO:0000256" key="1">
    <source>
        <dbReference type="ARBA" id="ARBA00004370"/>
    </source>
</evidence>
<evidence type="ECO:0000256" key="2">
    <source>
        <dbReference type="ARBA" id="ARBA00022729"/>
    </source>
</evidence>
<evidence type="ECO:0000313" key="7">
    <source>
        <dbReference type="RefSeq" id="XP_023584098.1"/>
    </source>
</evidence>
<dbReference type="STRING" id="127582.A0A2Y9QXI7"/>
<reference evidence="7" key="1">
    <citation type="submission" date="2025-08" db="UniProtKB">
        <authorList>
            <consortium name="RefSeq"/>
        </authorList>
    </citation>
    <scope>IDENTIFICATION</scope>
</reference>
<dbReference type="Proteomes" id="UP000248480">
    <property type="component" value="Unplaced"/>
</dbReference>
<keyword evidence="3" id="KW-0472">Membrane</keyword>
<dbReference type="GO" id="GO:0046703">
    <property type="term" value="F:natural killer cell lectin-like receptor binding"/>
    <property type="evidence" value="ECO:0007669"/>
    <property type="project" value="UniProtKB-ARBA"/>
</dbReference>
<accession>A0A2Y9QXI7</accession>
<keyword evidence="4" id="KW-1015">Disulfide bond</keyword>
<dbReference type="GO" id="GO:0009897">
    <property type="term" value="C:external side of plasma membrane"/>
    <property type="evidence" value="ECO:0007669"/>
    <property type="project" value="TreeGrafter"/>
</dbReference>
<evidence type="ECO:0000256" key="3">
    <source>
        <dbReference type="ARBA" id="ARBA00023136"/>
    </source>
</evidence>
<comment type="subcellular location">
    <subcellularLocation>
        <location evidence="1">Membrane</location>
    </subcellularLocation>
</comment>
<proteinExistence type="predicted"/>
<dbReference type="PANTHER" id="PTHR16675:SF64">
    <property type="entry name" value="RETINOIC ACID EARLY TRANSCRIPT 1E"/>
    <property type="match status" value="1"/>
</dbReference>
<dbReference type="GeneID" id="101346789"/>
<dbReference type="GO" id="GO:0002476">
    <property type="term" value="P:antigen processing and presentation of endogenous peptide antigen via MHC class Ib"/>
    <property type="evidence" value="ECO:0007669"/>
    <property type="project" value="TreeGrafter"/>
</dbReference>
<dbReference type="PANTHER" id="PTHR16675">
    <property type="entry name" value="MHC CLASS I-RELATED"/>
    <property type="match status" value="1"/>
</dbReference>